<gene>
    <name evidence="2" type="ORF">BBK15_10035</name>
</gene>
<feature type="region of interest" description="Disordered" evidence="1">
    <location>
        <begin position="96"/>
        <end position="128"/>
    </location>
</feature>
<sequence>MKGAAMRKATFVGKYHGHGYDAHMVYLVYSYRGHEYTVEENLAQGNEPLAWQHRDEQDRIDRLIEQEEREKNAKPKPWRYEDTAQYAIHQLLNFLDGEPSDFDQPVTSSPRLKPGDSSHPDDGRGSGL</sequence>
<proteinExistence type="predicted"/>
<protein>
    <submittedName>
        <fullName evidence="2">Uncharacterized protein</fullName>
    </submittedName>
</protein>
<feature type="compositionally biased region" description="Basic and acidic residues" evidence="1">
    <location>
        <begin position="113"/>
        <end position="128"/>
    </location>
</feature>
<name>A0A1E7XXP6_BIFAD</name>
<dbReference type="EMBL" id="MAXD01000017">
    <property type="protein sequence ID" value="OFA33603.1"/>
    <property type="molecule type" value="Genomic_DNA"/>
</dbReference>
<accession>A0A1E7XXP6</accession>
<organism evidence="2 3">
    <name type="scientific">Bifidobacterium adolescentis</name>
    <dbReference type="NCBI Taxonomy" id="1680"/>
    <lineage>
        <taxon>Bacteria</taxon>
        <taxon>Bacillati</taxon>
        <taxon>Actinomycetota</taxon>
        <taxon>Actinomycetes</taxon>
        <taxon>Bifidobacteriales</taxon>
        <taxon>Bifidobacteriaceae</taxon>
        <taxon>Bifidobacterium</taxon>
    </lineage>
</organism>
<reference evidence="2 3" key="1">
    <citation type="submission" date="2016-07" db="EMBL/GenBank/DDBJ databases">
        <title>Draft Genome Sequence of Bifidobacterium adolescentis strain Km 4.</title>
        <authorList>
            <person name="Danilenko V.N."/>
        </authorList>
    </citation>
    <scope>NUCLEOTIDE SEQUENCE [LARGE SCALE GENOMIC DNA]</scope>
    <source>
        <strain evidence="2 3">Km 4</strain>
    </source>
</reference>
<evidence type="ECO:0000313" key="3">
    <source>
        <dbReference type="Proteomes" id="UP000175684"/>
    </source>
</evidence>
<evidence type="ECO:0000313" key="2">
    <source>
        <dbReference type="EMBL" id="OFA33603.1"/>
    </source>
</evidence>
<dbReference type="AlphaFoldDB" id="A0A1E7XXP6"/>
<evidence type="ECO:0000256" key="1">
    <source>
        <dbReference type="SAM" id="MobiDB-lite"/>
    </source>
</evidence>
<comment type="caution">
    <text evidence="2">The sequence shown here is derived from an EMBL/GenBank/DDBJ whole genome shotgun (WGS) entry which is preliminary data.</text>
</comment>
<dbReference type="Proteomes" id="UP000175684">
    <property type="component" value="Unassembled WGS sequence"/>
</dbReference>